<dbReference type="Pfam" id="PF00571">
    <property type="entry name" value="CBS"/>
    <property type="match status" value="2"/>
</dbReference>
<dbReference type="PANTHER" id="PTHR43080:SF2">
    <property type="entry name" value="CBS DOMAIN-CONTAINING PROTEIN"/>
    <property type="match status" value="1"/>
</dbReference>
<dbReference type="AlphaFoldDB" id="A0A1G7WFV1"/>
<reference evidence="5" key="1">
    <citation type="submission" date="2016-10" db="EMBL/GenBank/DDBJ databases">
        <authorList>
            <person name="Varghese N."/>
            <person name="Submissions S."/>
        </authorList>
    </citation>
    <scope>NUCLEOTIDE SEQUENCE [LARGE SCALE GENOMIC DNA]</scope>
    <source>
        <strain evidence="5">DSM 15363</strain>
    </source>
</reference>
<feature type="domain" description="CBS" evidence="3">
    <location>
        <begin position="27"/>
        <end position="87"/>
    </location>
</feature>
<evidence type="ECO:0000256" key="2">
    <source>
        <dbReference type="PROSITE-ProRule" id="PRU00703"/>
    </source>
</evidence>
<dbReference type="InterPro" id="IPR046342">
    <property type="entry name" value="CBS_dom_sf"/>
</dbReference>
<dbReference type="SMART" id="SM00116">
    <property type="entry name" value="CBS"/>
    <property type="match status" value="2"/>
</dbReference>
<dbReference type="EMBL" id="FNCZ01000001">
    <property type="protein sequence ID" value="SDG70060.1"/>
    <property type="molecule type" value="Genomic_DNA"/>
</dbReference>
<dbReference type="PANTHER" id="PTHR43080">
    <property type="entry name" value="CBS DOMAIN-CONTAINING PROTEIN CBSX3, MITOCHONDRIAL"/>
    <property type="match status" value="1"/>
</dbReference>
<gene>
    <name evidence="4" type="ORF">SAMN04489796_101328</name>
</gene>
<keyword evidence="1 2" id="KW-0129">CBS domain</keyword>
<dbReference type="PROSITE" id="PS51371">
    <property type="entry name" value="CBS"/>
    <property type="match status" value="2"/>
</dbReference>
<accession>A0A1G7WFV1</accession>
<dbReference type="InterPro" id="IPR044729">
    <property type="entry name" value="CBS_bac"/>
</dbReference>
<dbReference type="InterPro" id="IPR051257">
    <property type="entry name" value="Diverse_CBS-Domain"/>
</dbReference>
<evidence type="ECO:0000259" key="3">
    <source>
        <dbReference type="PROSITE" id="PS51371"/>
    </source>
</evidence>
<protein>
    <submittedName>
        <fullName evidence="4">CBS domain-containing protein</fullName>
    </submittedName>
</protein>
<evidence type="ECO:0000256" key="1">
    <source>
        <dbReference type="ARBA" id="ARBA00023122"/>
    </source>
</evidence>
<dbReference type="SUPFAM" id="SSF54631">
    <property type="entry name" value="CBS-domain pair"/>
    <property type="match status" value="1"/>
</dbReference>
<evidence type="ECO:0000313" key="5">
    <source>
        <dbReference type="Proteomes" id="UP000199492"/>
    </source>
</evidence>
<dbReference type="STRING" id="262004.SAMN04489796_101328"/>
<organism evidence="4 5">
    <name type="scientific">Winogradskyella thalassocola</name>
    <dbReference type="NCBI Taxonomy" id="262004"/>
    <lineage>
        <taxon>Bacteria</taxon>
        <taxon>Pseudomonadati</taxon>
        <taxon>Bacteroidota</taxon>
        <taxon>Flavobacteriia</taxon>
        <taxon>Flavobacteriales</taxon>
        <taxon>Flavobacteriaceae</taxon>
        <taxon>Winogradskyella</taxon>
    </lineage>
</organism>
<dbReference type="Gene3D" id="3.10.580.10">
    <property type="entry name" value="CBS-domain"/>
    <property type="match status" value="1"/>
</dbReference>
<dbReference type="OrthoDB" id="9790355at2"/>
<dbReference type="RefSeq" id="WP_092465840.1">
    <property type="nucleotide sequence ID" value="NZ_FNCZ01000001.1"/>
</dbReference>
<dbReference type="InterPro" id="IPR000644">
    <property type="entry name" value="CBS_dom"/>
</dbReference>
<dbReference type="Proteomes" id="UP000199492">
    <property type="component" value="Unassembled WGS sequence"/>
</dbReference>
<proteinExistence type="predicted"/>
<dbReference type="CDD" id="cd04629">
    <property type="entry name" value="CBS_pair_bac"/>
    <property type="match status" value="1"/>
</dbReference>
<evidence type="ECO:0000313" key="4">
    <source>
        <dbReference type="EMBL" id="SDG70060.1"/>
    </source>
</evidence>
<keyword evidence="5" id="KW-1185">Reference proteome</keyword>
<feature type="domain" description="CBS" evidence="3">
    <location>
        <begin position="96"/>
        <end position="155"/>
    </location>
</feature>
<name>A0A1G7WFV1_9FLAO</name>
<sequence>MAIKSFQGARKQQNANEPTQLKVKDYMSTKLITFRPEQTVQEVVEALIRNKISGGPVVNDKQELIGIISEGDCLKQLSESRYYNMPLAHDNVELRMVRDVETIDGNMDVFDAANKFLKSKRRRFPIVENGKLIGQISQKDILIAALELKGENWNSTTKRGS</sequence>